<protein>
    <submittedName>
        <fullName evidence="1">Uncharacterized protein</fullName>
    </submittedName>
</protein>
<dbReference type="OrthoDB" id="2543821at2"/>
<dbReference type="Proteomes" id="UP000198601">
    <property type="component" value="Unassembled WGS sequence"/>
</dbReference>
<proteinExistence type="predicted"/>
<dbReference type="STRING" id="624147.SAMN04487970_10866"/>
<keyword evidence="2" id="KW-1185">Reference proteome</keyword>
<reference evidence="2" key="1">
    <citation type="submission" date="2016-10" db="EMBL/GenBank/DDBJ databases">
        <authorList>
            <person name="Varghese N."/>
            <person name="Submissions S."/>
        </authorList>
    </citation>
    <scope>NUCLEOTIDE SEQUENCE [LARGE SCALE GENOMIC DNA]</scope>
    <source>
        <strain evidence="2">CGMCC 1.8946</strain>
    </source>
</reference>
<dbReference type="AlphaFoldDB" id="A0A1G4U2I0"/>
<sequence>MEDKVQKINSLFKYLTHSNEGSPEFETFMAFLRGLKDYSTLLDFYDVEFTKHLLEEVLPKINEKYNKALVIETIVEATYGNAEKSMIEKLFSEYIPLLAQYATTLENASRCLRGFIESGISSNEIFVGIAMFKDKQHAISLLTYINIHSWGDLSPQSSTLQAEVKDAQKVRERTYIFAQFLVILHPLVSKYQGVSSIDFVFDYEGAHIDWPFSREGSSLRLVKQNIIDEREGAIFEELGKLIHDEAIDLQSSRVLNLYQTLFSGRDPLDVIFTLPDGR</sequence>
<accession>A0A1G4U2I0</accession>
<gene>
    <name evidence="1" type="ORF">SAMN04487970_10866</name>
</gene>
<evidence type="ECO:0000313" key="2">
    <source>
        <dbReference type="Proteomes" id="UP000198601"/>
    </source>
</evidence>
<dbReference type="RefSeq" id="WP_090677404.1">
    <property type="nucleotide sequence ID" value="NZ_FMTT01000086.1"/>
</dbReference>
<dbReference type="EMBL" id="FMTT01000086">
    <property type="protein sequence ID" value="SCW87145.1"/>
    <property type="molecule type" value="Genomic_DNA"/>
</dbReference>
<organism evidence="1 2">
    <name type="scientific">Paenibacillus tianmuensis</name>
    <dbReference type="NCBI Taxonomy" id="624147"/>
    <lineage>
        <taxon>Bacteria</taxon>
        <taxon>Bacillati</taxon>
        <taxon>Bacillota</taxon>
        <taxon>Bacilli</taxon>
        <taxon>Bacillales</taxon>
        <taxon>Paenibacillaceae</taxon>
        <taxon>Paenibacillus</taxon>
    </lineage>
</organism>
<evidence type="ECO:0000313" key="1">
    <source>
        <dbReference type="EMBL" id="SCW87145.1"/>
    </source>
</evidence>
<name>A0A1G4U2I0_9BACL</name>